<feature type="transmembrane region" description="Helical" evidence="2">
    <location>
        <begin position="268"/>
        <end position="287"/>
    </location>
</feature>
<feature type="transmembrane region" description="Helical" evidence="2">
    <location>
        <begin position="94"/>
        <end position="111"/>
    </location>
</feature>
<name>A0ABP5HKD6_9ACTN</name>
<feature type="transmembrane region" description="Helical" evidence="2">
    <location>
        <begin position="148"/>
        <end position="168"/>
    </location>
</feature>
<evidence type="ECO:0000259" key="3">
    <source>
        <dbReference type="Pfam" id="PF00892"/>
    </source>
</evidence>
<feature type="transmembrane region" description="Helical" evidence="2">
    <location>
        <begin position="237"/>
        <end position="256"/>
    </location>
</feature>
<evidence type="ECO:0000313" key="5">
    <source>
        <dbReference type="Proteomes" id="UP001501480"/>
    </source>
</evidence>
<feature type="transmembrane region" description="Helical" evidence="2">
    <location>
        <begin position="117"/>
        <end position="136"/>
    </location>
</feature>
<accession>A0ABP5HKD6</accession>
<dbReference type="SUPFAM" id="SSF103481">
    <property type="entry name" value="Multidrug resistance efflux transporter EmrE"/>
    <property type="match status" value="2"/>
</dbReference>
<keyword evidence="2" id="KW-1133">Transmembrane helix</keyword>
<keyword evidence="5" id="KW-1185">Reference proteome</keyword>
<dbReference type="PANTHER" id="PTHR22911">
    <property type="entry name" value="ACYL-MALONYL CONDENSING ENZYME-RELATED"/>
    <property type="match status" value="1"/>
</dbReference>
<dbReference type="Pfam" id="PF00892">
    <property type="entry name" value="EamA"/>
    <property type="match status" value="2"/>
</dbReference>
<feature type="domain" description="EamA" evidence="3">
    <location>
        <begin position="177"/>
        <end position="310"/>
    </location>
</feature>
<proteinExistence type="inferred from homology"/>
<feature type="domain" description="EamA" evidence="3">
    <location>
        <begin position="36"/>
        <end position="164"/>
    </location>
</feature>
<gene>
    <name evidence="4" type="ORF">GCM10009821_15930</name>
</gene>
<comment type="similarity">
    <text evidence="1">Belongs to the EamA transporter family.</text>
</comment>
<dbReference type="InterPro" id="IPR000620">
    <property type="entry name" value="EamA_dom"/>
</dbReference>
<sequence>MHLETSLGELEQAWGRRDRPRRSCWQVWHRARVNAVLAVVAILAVSASGPLMAAIAAPALAIAFWRNAAATALLSPWVAVRCRAELGALGARHWALTLAAGVLLAGHFAAWVTSLQLTSVAAATALVSTQVVWVVVLDRLLGQRVPRAVLLGCGLALAGVLVVTGVDLRVSTEAVVGDLLAVVGGACAAGYLVCGREVRTRLSTTAYTFVCYGSCALVLAVAALVTGAPLTGFDTRVWVLLAAVTVSAQLLGHSLLNHLLAVMSPTVISLLLLLEVPGAALLAAVFLGQAPGWGVYAGLVLILAGLAVVVRSRRSAVEAVVDPPG</sequence>
<evidence type="ECO:0000256" key="2">
    <source>
        <dbReference type="SAM" id="Phobius"/>
    </source>
</evidence>
<feature type="transmembrane region" description="Helical" evidence="2">
    <location>
        <begin position="63"/>
        <end position="82"/>
    </location>
</feature>
<organism evidence="4 5">
    <name type="scientific">Aeromicrobium halocynthiae</name>
    <dbReference type="NCBI Taxonomy" id="560557"/>
    <lineage>
        <taxon>Bacteria</taxon>
        <taxon>Bacillati</taxon>
        <taxon>Actinomycetota</taxon>
        <taxon>Actinomycetes</taxon>
        <taxon>Propionibacteriales</taxon>
        <taxon>Nocardioidaceae</taxon>
        <taxon>Aeromicrobium</taxon>
    </lineage>
</organism>
<evidence type="ECO:0000313" key="4">
    <source>
        <dbReference type="EMBL" id="GAA2077164.1"/>
    </source>
</evidence>
<protein>
    <submittedName>
        <fullName evidence="4">DMT family transporter</fullName>
    </submittedName>
</protein>
<feature type="transmembrane region" description="Helical" evidence="2">
    <location>
        <begin position="174"/>
        <end position="194"/>
    </location>
</feature>
<evidence type="ECO:0000256" key="1">
    <source>
        <dbReference type="ARBA" id="ARBA00007362"/>
    </source>
</evidence>
<comment type="caution">
    <text evidence="4">The sequence shown here is derived from an EMBL/GenBank/DDBJ whole genome shotgun (WGS) entry which is preliminary data.</text>
</comment>
<keyword evidence="2" id="KW-0812">Transmembrane</keyword>
<feature type="transmembrane region" description="Helical" evidence="2">
    <location>
        <begin position="35"/>
        <end position="57"/>
    </location>
</feature>
<feature type="transmembrane region" description="Helical" evidence="2">
    <location>
        <begin position="206"/>
        <end position="225"/>
    </location>
</feature>
<dbReference type="InterPro" id="IPR037185">
    <property type="entry name" value="EmrE-like"/>
</dbReference>
<dbReference type="Proteomes" id="UP001501480">
    <property type="component" value="Unassembled WGS sequence"/>
</dbReference>
<dbReference type="PANTHER" id="PTHR22911:SF76">
    <property type="entry name" value="EAMA DOMAIN-CONTAINING PROTEIN"/>
    <property type="match status" value="1"/>
</dbReference>
<feature type="transmembrane region" description="Helical" evidence="2">
    <location>
        <begin position="293"/>
        <end position="310"/>
    </location>
</feature>
<reference evidence="5" key="1">
    <citation type="journal article" date="2019" name="Int. J. Syst. Evol. Microbiol.">
        <title>The Global Catalogue of Microorganisms (GCM) 10K type strain sequencing project: providing services to taxonomists for standard genome sequencing and annotation.</title>
        <authorList>
            <consortium name="The Broad Institute Genomics Platform"/>
            <consortium name="The Broad Institute Genome Sequencing Center for Infectious Disease"/>
            <person name="Wu L."/>
            <person name="Ma J."/>
        </authorList>
    </citation>
    <scope>NUCLEOTIDE SEQUENCE [LARGE SCALE GENOMIC DNA]</scope>
    <source>
        <strain evidence="5">JCM 15749</strain>
    </source>
</reference>
<dbReference type="EMBL" id="BAAAPY010000004">
    <property type="protein sequence ID" value="GAA2077164.1"/>
    <property type="molecule type" value="Genomic_DNA"/>
</dbReference>
<keyword evidence="2" id="KW-0472">Membrane</keyword>